<dbReference type="InterPro" id="IPR036390">
    <property type="entry name" value="WH_DNA-bd_sf"/>
</dbReference>
<dbReference type="EMBL" id="FNGF01000007">
    <property type="protein sequence ID" value="SDL62594.1"/>
    <property type="molecule type" value="Genomic_DNA"/>
</dbReference>
<dbReference type="GO" id="GO:0005737">
    <property type="term" value="C:cytoplasm"/>
    <property type="evidence" value="ECO:0007669"/>
    <property type="project" value="UniProtKB-SubCell"/>
</dbReference>
<evidence type="ECO:0000259" key="7">
    <source>
        <dbReference type="PROSITE" id="PS50995"/>
    </source>
</evidence>
<dbReference type="PANTHER" id="PTHR33164:SF5">
    <property type="entry name" value="ORGANIC HYDROPEROXIDE RESISTANCE TRANSCRIPTIONAL REGULATOR"/>
    <property type="match status" value="1"/>
</dbReference>
<keyword evidence="4" id="KW-0238">DNA-binding</keyword>
<dbReference type="GO" id="GO:0003700">
    <property type="term" value="F:DNA-binding transcription factor activity"/>
    <property type="evidence" value="ECO:0007669"/>
    <property type="project" value="InterPro"/>
</dbReference>
<protein>
    <submittedName>
        <fullName evidence="8">Transcriptional regulator, MarR family</fullName>
    </submittedName>
</protein>
<accession>A0A1G9LL61</accession>
<dbReference type="Pfam" id="PF22381">
    <property type="entry name" value="Staph_reg_Sar_Rot"/>
    <property type="match status" value="1"/>
</dbReference>
<evidence type="ECO:0000256" key="3">
    <source>
        <dbReference type="ARBA" id="ARBA00023015"/>
    </source>
</evidence>
<evidence type="ECO:0000256" key="2">
    <source>
        <dbReference type="ARBA" id="ARBA00022490"/>
    </source>
</evidence>
<dbReference type="InterPro" id="IPR036388">
    <property type="entry name" value="WH-like_DNA-bd_sf"/>
</dbReference>
<feature type="region of interest" description="Disordered" evidence="6">
    <location>
        <begin position="142"/>
        <end position="168"/>
    </location>
</feature>
<dbReference type="RefSeq" id="WP_091053765.1">
    <property type="nucleotide sequence ID" value="NZ_FNGF01000007.1"/>
</dbReference>
<dbReference type="GO" id="GO:0006950">
    <property type="term" value="P:response to stress"/>
    <property type="evidence" value="ECO:0007669"/>
    <property type="project" value="TreeGrafter"/>
</dbReference>
<evidence type="ECO:0000256" key="1">
    <source>
        <dbReference type="ARBA" id="ARBA00004496"/>
    </source>
</evidence>
<dbReference type="CDD" id="cd00090">
    <property type="entry name" value="HTH_ARSR"/>
    <property type="match status" value="1"/>
</dbReference>
<dbReference type="PANTHER" id="PTHR33164">
    <property type="entry name" value="TRANSCRIPTIONAL REGULATOR, MARR FAMILY"/>
    <property type="match status" value="1"/>
</dbReference>
<dbReference type="Gene3D" id="1.10.10.10">
    <property type="entry name" value="Winged helix-like DNA-binding domain superfamily/Winged helix DNA-binding domain"/>
    <property type="match status" value="1"/>
</dbReference>
<dbReference type="STRING" id="380244.SAMN05216298_4582"/>
<sequence length="168" mass="18479">MDATPRLREQACFAMYAASRAVVGLYRPLLDRLGLTYPQFLVLMLLWESDGRTVGDIGEELQLDSGTVSPLLKRLEAAGFVERRREAGDERRVTVHLTETGAALESRGCEITQVVGSASGMSYDELVALRDQLNEFTRAVRTRERAAASTGTDKNSTDAPVTDHDTTE</sequence>
<dbReference type="PROSITE" id="PS50995">
    <property type="entry name" value="HTH_MARR_2"/>
    <property type="match status" value="1"/>
</dbReference>
<dbReference type="InterPro" id="IPR055166">
    <property type="entry name" value="Transc_reg_Sar_Rot_HTH"/>
</dbReference>
<dbReference type="FunFam" id="1.10.10.10:FF:000163">
    <property type="entry name" value="MarR family transcriptional regulator"/>
    <property type="match status" value="1"/>
</dbReference>
<dbReference type="AlphaFoldDB" id="A0A1G9LL61"/>
<organism evidence="8 9">
    <name type="scientific">Glycomyces sambucus</name>
    <dbReference type="NCBI Taxonomy" id="380244"/>
    <lineage>
        <taxon>Bacteria</taxon>
        <taxon>Bacillati</taxon>
        <taxon>Actinomycetota</taxon>
        <taxon>Actinomycetes</taxon>
        <taxon>Glycomycetales</taxon>
        <taxon>Glycomycetaceae</taxon>
        <taxon>Glycomyces</taxon>
    </lineage>
</organism>
<evidence type="ECO:0000256" key="6">
    <source>
        <dbReference type="SAM" id="MobiDB-lite"/>
    </source>
</evidence>
<dbReference type="InterPro" id="IPR039422">
    <property type="entry name" value="MarR/SlyA-like"/>
</dbReference>
<name>A0A1G9LL61_9ACTN</name>
<proteinExistence type="predicted"/>
<dbReference type="OrthoDB" id="9806864at2"/>
<dbReference type="GO" id="GO:0003677">
    <property type="term" value="F:DNA binding"/>
    <property type="evidence" value="ECO:0007669"/>
    <property type="project" value="UniProtKB-KW"/>
</dbReference>
<feature type="domain" description="HTH marR-type" evidence="7">
    <location>
        <begin position="8"/>
        <end position="138"/>
    </location>
</feature>
<keyword evidence="3" id="KW-0805">Transcription regulation</keyword>
<dbReference type="SMART" id="SM00347">
    <property type="entry name" value="HTH_MARR"/>
    <property type="match status" value="1"/>
</dbReference>
<evidence type="ECO:0000313" key="8">
    <source>
        <dbReference type="EMBL" id="SDL62594.1"/>
    </source>
</evidence>
<dbReference type="InterPro" id="IPR011991">
    <property type="entry name" value="ArsR-like_HTH"/>
</dbReference>
<reference evidence="9" key="1">
    <citation type="submission" date="2016-10" db="EMBL/GenBank/DDBJ databases">
        <authorList>
            <person name="Varghese N."/>
            <person name="Submissions S."/>
        </authorList>
    </citation>
    <scope>NUCLEOTIDE SEQUENCE [LARGE SCALE GENOMIC DNA]</scope>
    <source>
        <strain evidence="9">CGMCC 4.3147</strain>
    </source>
</reference>
<evidence type="ECO:0000256" key="4">
    <source>
        <dbReference type="ARBA" id="ARBA00023125"/>
    </source>
</evidence>
<comment type="subcellular location">
    <subcellularLocation>
        <location evidence="1">Cytoplasm</location>
    </subcellularLocation>
</comment>
<evidence type="ECO:0000256" key="5">
    <source>
        <dbReference type="ARBA" id="ARBA00023163"/>
    </source>
</evidence>
<keyword evidence="5" id="KW-0804">Transcription</keyword>
<keyword evidence="9" id="KW-1185">Reference proteome</keyword>
<dbReference type="SUPFAM" id="SSF46785">
    <property type="entry name" value="Winged helix' DNA-binding domain"/>
    <property type="match status" value="1"/>
</dbReference>
<evidence type="ECO:0000313" key="9">
    <source>
        <dbReference type="Proteomes" id="UP000198662"/>
    </source>
</evidence>
<keyword evidence="2" id="KW-0963">Cytoplasm</keyword>
<dbReference type="InterPro" id="IPR000835">
    <property type="entry name" value="HTH_MarR-typ"/>
</dbReference>
<gene>
    <name evidence="8" type="ORF">SAMN05216298_4582</name>
</gene>
<dbReference type="Proteomes" id="UP000198662">
    <property type="component" value="Unassembled WGS sequence"/>
</dbReference>
<dbReference type="PRINTS" id="PR00598">
    <property type="entry name" value="HTHMARR"/>
</dbReference>